<proteinExistence type="predicted"/>
<accession>A0A8D9CAV5</accession>
<sequence length="182" mass="20759">MSLKFKSAFKGIKGYKNSKLAKSETNDCVVRGFASAFDTTYNKAHKLVKELFRRKDGKGTNTWTLHSESDKLSDNKTILFGKKMSKVEFEPVTVESSICTQVETWYQEGRSTIVRKTLTLYSKRGSKYSRMTVGNFIKMFPKGSFILSVRGHVFALKNGVVVGNYQDSKKMRVIVEKAWQVR</sequence>
<evidence type="ECO:0000313" key="1">
    <source>
        <dbReference type="EMBL" id="CAG7581594.1"/>
    </source>
</evidence>
<name>A0A8D9CAV5_9VIRU</name>
<gene>
    <name evidence="1" type="ORF">SLAVMIC_00919</name>
</gene>
<dbReference type="EMBL" id="OU342829">
    <property type="protein sequence ID" value="CAG7581594.1"/>
    <property type="molecule type" value="Genomic_DNA"/>
</dbReference>
<organism evidence="1">
    <name type="scientific">uncultured marine phage</name>
    <dbReference type="NCBI Taxonomy" id="707152"/>
    <lineage>
        <taxon>Viruses</taxon>
        <taxon>environmental samples</taxon>
    </lineage>
</organism>
<reference evidence="1" key="1">
    <citation type="submission" date="2021-06" db="EMBL/GenBank/DDBJ databases">
        <authorList>
            <person name="Gannon L."/>
            <person name="Redgwell R T."/>
            <person name="Michniewski S."/>
            <person name="Harrison D C."/>
            <person name="Millard A."/>
        </authorList>
    </citation>
    <scope>NUCLEOTIDE SEQUENCE</scope>
</reference>
<protein>
    <submittedName>
        <fullName evidence="1">Uncharacterized protein</fullName>
    </submittedName>
</protein>